<evidence type="ECO:0000256" key="1">
    <source>
        <dbReference type="ARBA" id="ARBA00001974"/>
    </source>
</evidence>
<evidence type="ECO:0000313" key="8">
    <source>
        <dbReference type="Proteomes" id="UP000807306"/>
    </source>
</evidence>
<dbReference type="Gene3D" id="3.90.660.10">
    <property type="match status" value="1"/>
</dbReference>
<dbReference type="InterPro" id="IPR001613">
    <property type="entry name" value="Flavin_amine_oxidase"/>
</dbReference>
<proteinExistence type="inferred from homology"/>
<evidence type="ECO:0000256" key="2">
    <source>
        <dbReference type="ARBA" id="ARBA00023002"/>
    </source>
</evidence>
<feature type="domain" description="Amine oxidase" evidence="6">
    <location>
        <begin position="57"/>
        <end position="488"/>
    </location>
</feature>
<dbReference type="EC" id="1.4.3.-" evidence="4"/>
<feature type="binding site" evidence="3">
    <location>
        <begin position="78"/>
        <end position="79"/>
    </location>
    <ligand>
        <name>FAD</name>
        <dbReference type="ChEBI" id="CHEBI:57692"/>
    </ligand>
</feature>
<dbReference type="EMBL" id="MU157848">
    <property type="protein sequence ID" value="KAF9529043.1"/>
    <property type="molecule type" value="Genomic_DNA"/>
</dbReference>
<name>A0A9P6EGC5_9AGAR</name>
<accession>A0A9P6EGC5</accession>
<dbReference type="AlphaFoldDB" id="A0A9P6EGC5"/>
<dbReference type="InterPro" id="IPR002937">
    <property type="entry name" value="Amino_oxidase"/>
</dbReference>
<dbReference type="PANTHER" id="PTHR10742">
    <property type="entry name" value="FLAVIN MONOAMINE OXIDASE"/>
    <property type="match status" value="1"/>
</dbReference>
<gene>
    <name evidence="7" type="ORF">CPB83DRAFT_893759</name>
</gene>
<comment type="similarity">
    <text evidence="4">Belongs to the flavin monoamine oxidase family.</text>
</comment>
<dbReference type="OrthoDB" id="5046242at2759"/>
<feature type="chain" id="PRO_5040294456" description="Amine oxidase" evidence="5">
    <location>
        <begin position="26"/>
        <end position="529"/>
    </location>
</feature>
<dbReference type="Gene3D" id="3.50.50.60">
    <property type="entry name" value="FAD/NAD(P)-binding domain"/>
    <property type="match status" value="1"/>
</dbReference>
<dbReference type="PRINTS" id="PR00757">
    <property type="entry name" value="AMINEOXDASEF"/>
</dbReference>
<dbReference type="GO" id="GO:0016491">
    <property type="term" value="F:oxidoreductase activity"/>
    <property type="evidence" value="ECO:0007669"/>
    <property type="project" value="UniProtKB-KW"/>
</dbReference>
<evidence type="ECO:0000256" key="3">
    <source>
        <dbReference type="PIRSR" id="PIRSR601613-1"/>
    </source>
</evidence>
<dbReference type="Proteomes" id="UP000807306">
    <property type="component" value="Unassembled WGS sequence"/>
</dbReference>
<sequence>MWSLKLVCPFAFLLLQTCILPNVAGLPSSSTSSLNAEVKNQGDNTNSHKVLILGGGVAGIIAARTLRQSGVNDFLIIEARSEIGGRMMSKSFGSKSKGNGTQYTIEQGANWIQGTQDGKSAANPIFDLAKKHSLKNQFNDFYNSVLTYDATGQVDFLTTLNKSEDQFAALTVLAGSRIDQGLVDVTGRTGYSLVGAKATDPHSAASEYMQFDFEYAQSAGQTSLIAASWNNNYTYNVDQGGFSDENNMSVDQRGFKTLIQKEAAEFLKPNQIVYNSTIKKIQYTDHGATVTLANGLTYTGEYALCTFSLGVLQHDDVTFEPSLPEYKKEAISSMVMATYTKIFLQFPKKFWFNTEMGLYADSERGRYPIWQSLDHPDFLPGSGIIFVTVTGDFANRVEGLPDAQVKAEVLSVLKSMFPTTDIPEPLDFFFPRWRANPLFRGSYSNWPPYFSSDHLINLKSNIGKLYFAGEATSRKYYGFLHGAYFEGQAIGTTIAGCIRNTSCPDLPRIPQITNSDPYQLTARAIADEL</sequence>
<keyword evidence="4" id="KW-0285">Flavoprotein</keyword>
<keyword evidence="8" id="KW-1185">Reference proteome</keyword>
<dbReference type="GO" id="GO:0006598">
    <property type="term" value="P:polyamine catabolic process"/>
    <property type="evidence" value="ECO:0007669"/>
    <property type="project" value="TreeGrafter"/>
</dbReference>
<keyword evidence="4" id="KW-0274">FAD</keyword>
<dbReference type="SUPFAM" id="SSF51905">
    <property type="entry name" value="FAD/NAD(P)-binding domain"/>
    <property type="match status" value="1"/>
</dbReference>
<evidence type="ECO:0000256" key="4">
    <source>
        <dbReference type="RuleBase" id="RU362067"/>
    </source>
</evidence>
<dbReference type="InterPro" id="IPR050281">
    <property type="entry name" value="Flavin_monoamine_oxidase"/>
</dbReference>
<dbReference type="InterPro" id="IPR036188">
    <property type="entry name" value="FAD/NAD-bd_sf"/>
</dbReference>
<dbReference type="Pfam" id="PF01593">
    <property type="entry name" value="Amino_oxidase"/>
    <property type="match status" value="1"/>
</dbReference>
<organism evidence="7 8">
    <name type="scientific">Crepidotus variabilis</name>
    <dbReference type="NCBI Taxonomy" id="179855"/>
    <lineage>
        <taxon>Eukaryota</taxon>
        <taxon>Fungi</taxon>
        <taxon>Dikarya</taxon>
        <taxon>Basidiomycota</taxon>
        <taxon>Agaricomycotina</taxon>
        <taxon>Agaricomycetes</taxon>
        <taxon>Agaricomycetidae</taxon>
        <taxon>Agaricales</taxon>
        <taxon>Agaricineae</taxon>
        <taxon>Crepidotaceae</taxon>
        <taxon>Crepidotus</taxon>
    </lineage>
</organism>
<dbReference type="SUPFAM" id="SSF54373">
    <property type="entry name" value="FAD-linked reductases, C-terminal domain"/>
    <property type="match status" value="1"/>
</dbReference>
<evidence type="ECO:0000256" key="5">
    <source>
        <dbReference type="SAM" id="SignalP"/>
    </source>
</evidence>
<comment type="caution">
    <text evidence="7">The sequence shown here is derived from an EMBL/GenBank/DDBJ whole genome shotgun (WGS) entry which is preliminary data.</text>
</comment>
<keyword evidence="5" id="KW-0732">Signal</keyword>
<evidence type="ECO:0000313" key="7">
    <source>
        <dbReference type="EMBL" id="KAF9529043.1"/>
    </source>
</evidence>
<comment type="cofactor">
    <cofactor evidence="1 4">
        <name>FAD</name>
        <dbReference type="ChEBI" id="CHEBI:57692"/>
    </cofactor>
</comment>
<keyword evidence="2 4" id="KW-0560">Oxidoreductase</keyword>
<feature type="signal peptide" evidence="5">
    <location>
        <begin position="1"/>
        <end position="25"/>
    </location>
</feature>
<protein>
    <recommendedName>
        <fullName evidence="4">Amine oxidase</fullName>
        <ecNumber evidence="4">1.4.3.-</ecNumber>
    </recommendedName>
</protein>
<reference evidence="7" key="1">
    <citation type="submission" date="2020-11" db="EMBL/GenBank/DDBJ databases">
        <authorList>
            <consortium name="DOE Joint Genome Institute"/>
            <person name="Ahrendt S."/>
            <person name="Riley R."/>
            <person name="Andreopoulos W."/>
            <person name="Labutti K."/>
            <person name="Pangilinan J."/>
            <person name="Ruiz-Duenas F.J."/>
            <person name="Barrasa J.M."/>
            <person name="Sanchez-Garcia M."/>
            <person name="Camarero S."/>
            <person name="Miyauchi S."/>
            <person name="Serrano A."/>
            <person name="Linde D."/>
            <person name="Babiker R."/>
            <person name="Drula E."/>
            <person name="Ayuso-Fernandez I."/>
            <person name="Pacheco R."/>
            <person name="Padilla G."/>
            <person name="Ferreira P."/>
            <person name="Barriuso J."/>
            <person name="Kellner H."/>
            <person name="Castanera R."/>
            <person name="Alfaro M."/>
            <person name="Ramirez L."/>
            <person name="Pisabarro A.G."/>
            <person name="Kuo A."/>
            <person name="Tritt A."/>
            <person name="Lipzen A."/>
            <person name="He G."/>
            <person name="Yan M."/>
            <person name="Ng V."/>
            <person name="Cullen D."/>
            <person name="Martin F."/>
            <person name="Rosso M.-N."/>
            <person name="Henrissat B."/>
            <person name="Hibbett D."/>
            <person name="Martinez A.T."/>
            <person name="Grigoriev I.V."/>
        </authorList>
    </citation>
    <scope>NUCLEOTIDE SEQUENCE</scope>
    <source>
        <strain evidence="7">CBS 506.95</strain>
    </source>
</reference>
<dbReference type="PANTHER" id="PTHR10742:SF313">
    <property type="entry name" value="AMINE OXIDASE"/>
    <property type="match status" value="1"/>
</dbReference>
<evidence type="ECO:0000259" key="6">
    <source>
        <dbReference type="Pfam" id="PF01593"/>
    </source>
</evidence>